<reference evidence="1 2" key="1">
    <citation type="journal article" date="2023" name="Science">
        <title>Complex scaffold remodeling in plant triterpene biosynthesis.</title>
        <authorList>
            <person name="De La Pena R."/>
            <person name="Hodgson H."/>
            <person name="Liu J.C."/>
            <person name="Stephenson M.J."/>
            <person name="Martin A.C."/>
            <person name="Owen C."/>
            <person name="Harkess A."/>
            <person name="Leebens-Mack J."/>
            <person name="Jimenez L.E."/>
            <person name="Osbourn A."/>
            <person name="Sattely E.S."/>
        </authorList>
    </citation>
    <scope>NUCLEOTIDE SEQUENCE [LARGE SCALE GENOMIC DNA]</scope>
    <source>
        <strain evidence="2">cv. JPN11</strain>
        <tissue evidence="1">Leaf</tissue>
    </source>
</reference>
<name>A0ACC1X6A1_MELAZ</name>
<accession>A0ACC1X6A1</accession>
<keyword evidence="2" id="KW-1185">Reference proteome</keyword>
<evidence type="ECO:0000313" key="2">
    <source>
        <dbReference type="Proteomes" id="UP001164539"/>
    </source>
</evidence>
<gene>
    <name evidence="1" type="ORF">OWV82_020267</name>
</gene>
<dbReference type="Proteomes" id="UP001164539">
    <property type="component" value="Chromosome 11"/>
</dbReference>
<proteinExistence type="predicted"/>
<comment type="caution">
    <text evidence="1">The sequence shown here is derived from an EMBL/GenBank/DDBJ whole genome shotgun (WGS) entry which is preliminary data.</text>
</comment>
<organism evidence="1 2">
    <name type="scientific">Melia azedarach</name>
    <name type="common">Chinaberry tree</name>
    <dbReference type="NCBI Taxonomy" id="155640"/>
    <lineage>
        <taxon>Eukaryota</taxon>
        <taxon>Viridiplantae</taxon>
        <taxon>Streptophyta</taxon>
        <taxon>Embryophyta</taxon>
        <taxon>Tracheophyta</taxon>
        <taxon>Spermatophyta</taxon>
        <taxon>Magnoliopsida</taxon>
        <taxon>eudicotyledons</taxon>
        <taxon>Gunneridae</taxon>
        <taxon>Pentapetalae</taxon>
        <taxon>rosids</taxon>
        <taxon>malvids</taxon>
        <taxon>Sapindales</taxon>
        <taxon>Meliaceae</taxon>
        <taxon>Melia</taxon>
    </lineage>
</organism>
<protein>
    <submittedName>
        <fullName evidence="1">QWRF motif-containing protein 7-like</fullName>
    </submittedName>
</protein>
<evidence type="ECO:0000313" key="1">
    <source>
        <dbReference type="EMBL" id="KAJ4706638.1"/>
    </source>
</evidence>
<sequence>MESPYAYTRGGRQQPSLTPPSPRLLRSRSGSSTSETHTCRNSSTIFNQRFNTNRSKSTTRSSRSLSYEEHVNPSSISTISNQRVNTNRSKSTTRSSRNFSDEENVNPSSIINSKKSKEDINKDGFVRFLQRDAAKKTKSVTSSPSAWALSPGHSLPYLAPSELPARKVKSSGGVSGVLKYFRQKKKVSPVQGEEYHKFRIMHNRLLQYRIANARAQASTASSRNAAEAKIFSVRLRVLKMRNLITEKQIEVEKLKHEIKLCQILNPQIRLLNEWAKLEGKNCQAVGRVVRKLSAISVKLPFEDDYIKADVKAIYEAMSMATRVMNDIEATIFKFLPQAERILYMLTELISTMELEEECLEELDTTVASIPSLTETEKYLRVRIIQAQAAHESKEN</sequence>
<dbReference type="EMBL" id="CM051404">
    <property type="protein sequence ID" value="KAJ4706638.1"/>
    <property type="molecule type" value="Genomic_DNA"/>
</dbReference>